<dbReference type="PANTHER" id="PTHR21632:SF3">
    <property type="entry name" value="TOMOREGULIN-1"/>
    <property type="match status" value="1"/>
</dbReference>
<proteinExistence type="predicted"/>
<dbReference type="Proteomes" id="UP000287033">
    <property type="component" value="Unassembled WGS sequence"/>
</dbReference>
<keyword evidence="2" id="KW-0245">EGF-like domain</keyword>
<dbReference type="OrthoDB" id="328123at2759"/>
<evidence type="ECO:0000256" key="3">
    <source>
        <dbReference type="ARBA" id="ARBA00022692"/>
    </source>
</evidence>
<evidence type="ECO:0000256" key="5">
    <source>
        <dbReference type="ARBA" id="ARBA00023136"/>
    </source>
</evidence>
<evidence type="ECO:0000313" key="8">
    <source>
        <dbReference type="Proteomes" id="UP000287033"/>
    </source>
</evidence>
<dbReference type="GO" id="GO:0005886">
    <property type="term" value="C:plasma membrane"/>
    <property type="evidence" value="ECO:0007669"/>
    <property type="project" value="TreeGrafter"/>
</dbReference>
<keyword evidence="8" id="KW-1185">Reference proteome</keyword>
<evidence type="ECO:0000256" key="2">
    <source>
        <dbReference type="ARBA" id="ARBA00022536"/>
    </source>
</evidence>
<keyword evidence="3" id="KW-0812">Transmembrane</keyword>
<comment type="caution">
    <text evidence="7">The sequence shown here is derived from an EMBL/GenBank/DDBJ whole genome shotgun (WGS) entry which is preliminary data.</text>
</comment>
<name>A0A401RSF6_CHIPU</name>
<feature type="domain" description="Kazal-like" evidence="6">
    <location>
        <begin position="83"/>
        <end position="137"/>
    </location>
</feature>
<dbReference type="STRING" id="137246.A0A401RSF6"/>
<dbReference type="SUPFAM" id="SSF100895">
    <property type="entry name" value="Kazal-type serine protease inhibitors"/>
    <property type="match status" value="1"/>
</dbReference>
<evidence type="ECO:0000259" key="6">
    <source>
        <dbReference type="PROSITE" id="PS51465"/>
    </source>
</evidence>
<evidence type="ECO:0000256" key="1">
    <source>
        <dbReference type="ARBA" id="ARBA00004479"/>
    </source>
</evidence>
<protein>
    <recommendedName>
        <fullName evidence="6">Kazal-like domain-containing protein</fullName>
    </recommendedName>
</protein>
<dbReference type="Pfam" id="PF07648">
    <property type="entry name" value="Kazal_2"/>
    <property type="match status" value="1"/>
</dbReference>
<organism evidence="7 8">
    <name type="scientific">Chiloscyllium punctatum</name>
    <name type="common">Brownbanded bambooshark</name>
    <name type="synonym">Hemiscyllium punctatum</name>
    <dbReference type="NCBI Taxonomy" id="137246"/>
    <lineage>
        <taxon>Eukaryota</taxon>
        <taxon>Metazoa</taxon>
        <taxon>Chordata</taxon>
        <taxon>Craniata</taxon>
        <taxon>Vertebrata</taxon>
        <taxon>Chondrichthyes</taxon>
        <taxon>Elasmobranchii</taxon>
        <taxon>Galeomorphii</taxon>
        <taxon>Galeoidea</taxon>
        <taxon>Orectolobiformes</taxon>
        <taxon>Hemiscylliidae</taxon>
        <taxon>Chiloscyllium</taxon>
    </lineage>
</organism>
<keyword evidence="5" id="KW-0472">Membrane</keyword>
<dbReference type="SMART" id="SM00280">
    <property type="entry name" value="KAZAL"/>
    <property type="match status" value="1"/>
</dbReference>
<dbReference type="PANTHER" id="PTHR21632">
    <property type="entry name" value="REGULATORY PROTEIN ZESTE"/>
    <property type="match status" value="1"/>
</dbReference>
<comment type="subcellular location">
    <subcellularLocation>
        <location evidence="1">Membrane</location>
        <topology evidence="1">Single-pass type I membrane protein</topology>
    </subcellularLocation>
</comment>
<dbReference type="FunFam" id="3.30.60.30:FF:000020">
    <property type="entry name" value="tomoregulin-2 isoform X2"/>
    <property type="match status" value="1"/>
</dbReference>
<keyword evidence="4" id="KW-1133">Transmembrane helix</keyword>
<dbReference type="EMBL" id="BEZZ01000002">
    <property type="protein sequence ID" value="GCC21051.1"/>
    <property type="molecule type" value="Genomic_DNA"/>
</dbReference>
<evidence type="ECO:0000313" key="7">
    <source>
        <dbReference type="EMBL" id="GCC21051.1"/>
    </source>
</evidence>
<evidence type="ECO:0000256" key="4">
    <source>
        <dbReference type="ARBA" id="ARBA00022989"/>
    </source>
</evidence>
<gene>
    <name evidence="7" type="ORF">chiPu_0000204</name>
</gene>
<dbReference type="InterPro" id="IPR036058">
    <property type="entry name" value="Kazal_dom_sf"/>
</dbReference>
<dbReference type="CDD" id="cd00104">
    <property type="entry name" value="KAZAL_FS"/>
    <property type="match status" value="1"/>
</dbReference>
<reference evidence="7 8" key="1">
    <citation type="journal article" date="2018" name="Nat. Ecol. Evol.">
        <title>Shark genomes provide insights into elasmobranch evolution and the origin of vertebrates.</title>
        <authorList>
            <person name="Hara Y"/>
            <person name="Yamaguchi K"/>
            <person name="Onimaru K"/>
            <person name="Kadota M"/>
            <person name="Koyanagi M"/>
            <person name="Keeley SD"/>
            <person name="Tatsumi K"/>
            <person name="Tanaka K"/>
            <person name="Motone F"/>
            <person name="Kageyama Y"/>
            <person name="Nozu R"/>
            <person name="Adachi N"/>
            <person name="Nishimura O"/>
            <person name="Nakagawa R"/>
            <person name="Tanegashima C"/>
            <person name="Kiyatake I"/>
            <person name="Matsumoto R"/>
            <person name="Murakumo K"/>
            <person name="Nishida K"/>
            <person name="Terakita A"/>
            <person name="Kuratani S"/>
            <person name="Sato K"/>
            <person name="Hyodo S Kuraku.S."/>
        </authorList>
    </citation>
    <scope>NUCLEOTIDE SEQUENCE [LARGE SCALE GENOMIC DNA]</scope>
</reference>
<sequence length="185" mass="20718">MLGRLWSSPCPLRFSAASRCLCFIAVFALSRLPVVLLANPLSSAECQSGKGKGINCSEFNERENDFKMCDETTCKFGGVCKEIGDDLTCSCQFHCHTHYIPVCASNGDTYQNECFMRLAACKYQKEITAVTEGLCYTENGSGSGEGGMFISYYIFRYDSSETLQSAYNFLSNTYYISNPYDERQY</sequence>
<accession>A0A401RSF6</accession>
<dbReference type="Gene3D" id="3.30.60.30">
    <property type="match status" value="1"/>
</dbReference>
<dbReference type="InterPro" id="IPR002350">
    <property type="entry name" value="Kazal_dom"/>
</dbReference>
<dbReference type="PROSITE" id="PS51465">
    <property type="entry name" value="KAZAL_2"/>
    <property type="match status" value="1"/>
</dbReference>
<dbReference type="AlphaFoldDB" id="A0A401RSF6"/>